<evidence type="ECO:0000313" key="4">
    <source>
        <dbReference type="Proteomes" id="UP001516472"/>
    </source>
</evidence>
<evidence type="ECO:0000256" key="1">
    <source>
        <dbReference type="SAM" id="MobiDB-lite"/>
    </source>
</evidence>
<dbReference type="RefSeq" id="WP_193428679.1">
    <property type="nucleotide sequence ID" value="NZ_CBCSIP010000153.1"/>
</dbReference>
<protein>
    <submittedName>
        <fullName evidence="3">Glycosyltransferase</fullName>
    </submittedName>
</protein>
<dbReference type="CDD" id="cd04184">
    <property type="entry name" value="GT2_RfbC_Mx_like"/>
    <property type="match status" value="1"/>
</dbReference>
<feature type="region of interest" description="Disordered" evidence="1">
    <location>
        <begin position="736"/>
        <end position="767"/>
    </location>
</feature>
<feature type="region of interest" description="Disordered" evidence="1">
    <location>
        <begin position="519"/>
        <end position="553"/>
    </location>
</feature>
<comment type="caution">
    <text evidence="3">The sequence shown here is derived from an EMBL/GenBank/DDBJ whole genome shotgun (WGS) entry which is preliminary data.</text>
</comment>
<dbReference type="Pfam" id="PF00535">
    <property type="entry name" value="Glycos_transf_2"/>
    <property type="match status" value="1"/>
</dbReference>
<dbReference type="InterPro" id="IPR050834">
    <property type="entry name" value="Glycosyltransf_2"/>
</dbReference>
<feature type="compositionally biased region" description="Basic and acidic residues" evidence="1">
    <location>
        <begin position="736"/>
        <end position="757"/>
    </location>
</feature>
<dbReference type="EMBL" id="JAAIYO010000008">
    <property type="protein sequence ID" value="MBE4751476.1"/>
    <property type="molecule type" value="Genomic_DNA"/>
</dbReference>
<dbReference type="SUPFAM" id="SSF53448">
    <property type="entry name" value="Nucleotide-diphospho-sugar transferases"/>
    <property type="match status" value="2"/>
</dbReference>
<feature type="domain" description="Glycosyltransferase 2-like" evidence="2">
    <location>
        <begin position="232"/>
        <end position="347"/>
    </location>
</feature>
<dbReference type="PANTHER" id="PTHR43685:SF2">
    <property type="entry name" value="GLYCOSYLTRANSFERASE 2-LIKE DOMAIN-CONTAINING PROTEIN"/>
    <property type="match status" value="1"/>
</dbReference>
<keyword evidence="4" id="KW-1185">Reference proteome</keyword>
<reference evidence="3 4" key="1">
    <citation type="submission" date="2020-02" db="EMBL/GenBank/DDBJ databases">
        <authorList>
            <person name="Babadi Z.K."/>
            <person name="Risdian C."/>
            <person name="Ebrahimipour G.H."/>
            <person name="Wink J."/>
        </authorList>
    </citation>
    <scope>NUCLEOTIDE SEQUENCE [LARGE SCALE GENOMIC DNA]</scope>
    <source>
        <strain evidence="3 4">ZKHCc1 1396</strain>
    </source>
</reference>
<accession>A0ABR9PU84</accession>
<name>A0ABR9PU84_9BACT</name>
<dbReference type="PANTHER" id="PTHR43685">
    <property type="entry name" value="GLYCOSYLTRANSFERASE"/>
    <property type="match status" value="1"/>
</dbReference>
<proteinExistence type="predicted"/>
<dbReference type="Gene3D" id="3.90.550.10">
    <property type="entry name" value="Spore Coat Polysaccharide Biosynthesis Protein SpsA, Chain A"/>
    <property type="match status" value="2"/>
</dbReference>
<dbReference type="InterPro" id="IPR001173">
    <property type="entry name" value="Glyco_trans_2-like"/>
</dbReference>
<evidence type="ECO:0000259" key="2">
    <source>
        <dbReference type="Pfam" id="PF00535"/>
    </source>
</evidence>
<dbReference type="Proteomes" id="UP001516472">
    <property type="component" value="Unassembled WGS sequence"/>
</dbReference>
<dbReference type="InterPro" id="IPR029044">
    <property type="entry name" value="Nucleotide-diphossugar_trans"/>
</dbReference>
<sequence>MNHSTRSGGLPPPLDAFTQVLGFDVPPSHRARWGTTITTAKRLGTVGLGPVQRLLLARQVRFNTVLTELLRHPERTLPERARGELAGLVEPLPMALPGLVAKRAGWLLPAPGLREQRAWNAAVVALLSGPGWPLRTDGVREPLDSLEARCDVLARQPRTSVGMPLWREVWRRQIGFNHACVRTLRHMLGAARPVVVMPEPEAYARAAREQEARDVAVATAALERLTHRPLISIITPAWETPLDVLQACVASVTAQVYPRWELCIVDDGSRGGEVAATLRRLAAGDARIRFERLSENQGIARATNAALAMATGEYVGFLDHDDLLAPHALAEMVLRLASAPDTDVLYSDEDKVDARGQRFAPYLKPELSPEMLRAVNYVCHFLVVRTSLLREVGGIRPGFEGAQDHELLLRLMERTRRFAHIPKVLYHWRTLPGSTATDASAKPAASEAGRRAVAAHLERSGETATVETSAPGLYRIRRPLGARPRVSVLMSAASTEAELAALLALTDGLDVEVLVPVSGEDSPKASAPDAPAGMEPRSTRDSMGPPASPGGNARAVRVPVDGALTPGAVANRLLREAQGALVLCLEAGTLPTEPGWLTELASQALRPDVGVVGAQVVSPGGHVLHAGLGLGAEGQALRPFAGLPAPTLSTFGGSHWPRELLAVSTACSMSRREVLESLGGWDEGFTSSEAQGVDLCLRAGAQGLRVLYTPHARLVRTHARVDGAWRAPEVARLRETWARQPRSERGDPFGHPRRERAGQGGPEGTGP</sequence>
<feature type="compositionally biased region" description="Gly residues" evidence="1">
    <location>
        <begin position="758"/>
        <end position="767"/>
    </location>
</feature>
<gene>
    <name evidence="3" type="ORF">G4177_25210</name>
</gene>
<evidence type="ECO:0000313" key="3">
    <source>
        <dbReference type="EMBL" id="MBE4751476.1"/>
    </source>
</evidence>
<organism evidence="3 4">
    <name type="scientific">Corallococcus soli</name>
    <dbReference type="NCBI Taxonomy" id="2710757"/>
    <lineage>
        <taxon>Bacteria</taxon>
        <taxon>Pseudomonadati</taxon>
        <taxon>Myxococcota</taxon>
        <taxon>Myxococcia</taxon>
        <taxon>Myxococcales</taxon>
        <taxon>Cystobacterineae</taxon>
        <taxon>Myxococcaceae</taxon>
        <taxon>Corallococcus</taxon>
    </lineage>
</organism>